<feature type="signal peptide" evidence="1">
    <location>
        <begin position="1"/>
        <end position="20"/>
    </location>
</feature>
<sequence length="315" mass="35455">MKCKILLSCLLVFVSAAALAQRQAAIDTIQIKGLVIVKGRNAEGKNVFRAYQDTGYARQKLKKNLHTRWLVFDVGFNNYRDESDYNGAAIVSLHPANNSGFLGSSYASPVYYDKSFDYSGAALNSFAPRMASQPLTPSEFKLIPGKSMNVNIWVIMQKLNLYKHKINLIYAAGLEMNNYRFARNISYVPGYPTTIIRDTVNFSKNKLFVEYLSVPLMLNYTANPARPNRSFKMSMGVQGGYLLKARTKQISEERGKERLTDEFSLNKWRFALTGELGYGPVKLYSNFALTPFTSMGSSSIHFQLVLGLTDSNLYI</sequence>
<dbReference type="Pfam" id="PF13568">
    <property type="entry name" value="OMP_b-brl_2"/>
    <property type="match status" value="1"/>
</dbReference>
<evidence type="ECO:0000313" key="3">
    <source>
        <dbReference type="EMBL" id="WZN47295.1"/>
    </source>
</evidence>
<dbReference type="Proteomes" id="UP001449657">
    <property type="component" value="Chromosome"/>
</dbReference>
<evidence type="ECO:0000259" key="2">
    <source>
        <dbReference type="Pfam" id="PF13568"/>
    </source>
</evidence>
<organism evidence="3 4">
    <name type="scientific">Chitinophaga caseinilytica</name>
    <dbReference type="NCBI Taxonomy" id="2267521"/>
    <lineage>
        <taxon>Bacteria</taxon>
        <taxon>Pseudomonadati</taxon>
        <taxon>Bacteroidota</taxon>
        <taxon>Chitinophagia</taxon>
        <taxon>Chitinophagales</taxon>
        <taxon>Chitinophagaceae</taxon>
        <taxon>Chitinophaga</taxon>
    </lineage>
</organism>
<feature type="chain" id="PRO_5045309643" evidence="1">
    <location>
        <begin position="21"/>
        <end position="315"/>
    </location>
</feature>
<reference evidence="3 4" key="1">
    <citation type="submission" date="2024-03" db="EMBL/GenBank/DDBJ databases">
        <title>Chitinophaga caseinilytica sp. nov., a casein hydrolysing bacterium isolated from forest soil.</title>
        <authorList>
            <person name="Lee D.S."/>
            <person name="Han D.M."/>
            <person name="Baek J.H."/>
            <person name="Choi D.G."/>
            <person name="Jeon J.H."/>
            <person name="Jeon C.O."/>
        </authorList>
    </citation>
    <scope>NUCLEOTIDE SEQUENCE [LARGE SCALE GENOMIC DNA]</scope>
    <source>
        <strain evidence="3 4">KACC 19118</strain>
    </source>
</reference>
<gene>
    <name evidence="3" type="ORF">WJU22_03760</name>
</gene>
<accession>A0ABZ2Z4W9</accession>
<keyword evidence="1" id="KW-0732">Signal</keyword>
<evidence type="ECO:0000256" key="1">
    <source>
        <dbReference type="SAM" id="SignalP"/>
    </source>
</evidence>
<protein>
    <submittedName>
        <fullName evidence="3">Outer membrane beta-barrel protein</fullName>
    </submittedName>
</protein>
<dbReference type="EMBL" id="CP150096">
    <property type="protein sequence ID" value="WZN47295.1"/>
    <property type="molecule type" value="Genomic_DNA"/>
</dbReference>
<keyword evidence="4" id="KW-1185">Reference proteome</keyword>
<dbReference type="RefSeq" id="WP_341841943.1">
    <property type="nucleotide sequence ID" value="NZ_CP149792.1"/>
</dbReference>
<feature type="domain" description="Outer membrane protein beta-barrel" evidence="2">
    <location>
        <begin position="137"/>
        <end position="289"/>
    </location>
</feature>
<dbReference type="InterPro" id="IPR025665">
    <property type="entry name" value="Beta-barrel_OMP_2"/>
</dbReference>
<proteinExistence type="predicted"/>
<name>A0ABZ2Z4W9_9BACT</name>
<evidence type="ECO:0000313" key="4">
    <source>
        <dbReference type="Proteomes" id="UP001449657"/>
    </source>
</evidence>